<dbReference type="AlphaFoldDB" id="L8IX04"/>
<gene>
    <name evidence="5" type="ORF">M91_19260</name>
</gene>
<dbReference type="Proteomes" id="UP000011080">
    <property type="component" value="Unassembled WGS sequence"/>
</dbReference>
<feature type="region of interest" description="Disordered" evidence="4">
    <location>
        <begin position="9"/>
        <end position="28"/>
    </location>
</feature>
<reference evidence="5 6" key="1">
    <citation type="journal article" date="2012" name="Nat. Genet.">
        <title>The yak genome and adaptation to life at high altitude.</title>
        <authorList>
            <person name="Qiu Q."/>
            <person name="Zhang G."/>
            <person name="Ma T."/>
            <person name="Qian W."/>
            <person name="Wang J."/>
            <person name="Ye Z."/>
            <person name="Cao C."/>
            <person name="Hu Q."/>
            <person name="Kim J."/>
            <person name="Larkin D.M."/>
            <person name="Auvil L."/>
            <person name="Capitanu B."/>
            <person name="Ma J."/>
            <person name="Lewin H.A."/>
            <person name="Qian X."/>
            <person name="Lang Y."/>
            <person name="Zhou R."/>
            <person name="Wang L."/>
            <person name="Wang K."/>
            <person name="Xia J."/>
            <person name="Liao S."/>
            <person name="Pan S."/>
            <person name="Lu X."/>
            <person name="Hou H."/>
            <person name="Wang Y."/>
            <person name="Zang X."/>
            <person name="Yin Y."/>
            <person name="Ma H."/>
            <person name="Zhang J."/>
            <person name="Wang Z."/>
            <person name="Zhang Y."/>
            <person name="Zhang D."/>
            <person name="Yonezawa T."/>
            <person name="Hasegawa M."/>
            <person name="Zhong Y."/>
            <person name="Liu W."/>
            <person name="Zhang Y."/>
            <person name="Huang Z."/>
            <person name="Zhang S."/>
            <person name="Long R."/>
            <person name="Yang H."/>
            <person name="Wang J."/>
            <person name="Lenstra J.A."/>
            <person name="Cooper D.N."/>
            <person name="Wu Y."/>
            <person name="Wang J."/>
            <person name="Shi P."/>
            <person name="Wang J."/>
            <person name="Liu J."/>
        </authorList>
    </citation>
    <scope>NUCLEOTIDE SEQUENCE [LARGE SCALE GENOMIC DNA]</scope>
    <source>
        <strain evidence="6">yakQH1</strain>
    </source>
</reference>
<evidence type="ECO:0000313" key="6">
    <source>
        <dbReference type="Proteomes" id="UP000011080"/>
    </source>
</evidence>
<proteinExistence type="predicted"/>
<keyword evidence="2" id="KW-0863">Zinc-finger</keyword>
<dbReference type="InterPro" id="IPR045072">
    <property type="entry name" value="MKRN-like"/>
</dbReference>
<keyword evidence="1" id="KW-0479">Metal-binding</keyword>
<dbReference type="PANTHER" id="PTHR11224">
    <property type="entry name" value="MAKORIN-RELATED"/>
    <property type="match status" value="1"/>
</dbReference>
<sequence>NTIEFVPGQPYCDQTAPSSTEAPLQGSVTKEDLEKEQSAVETKKQLSPYAAVGDCHYGENPAYLHGDACDMCELPVLHPVDAAQRSQPIKSCIEANEKDMELLFTVQSSKDMVCGICMEAVYKKANPSECHFGILSNCNHTY</sequence>
<evidence type="ECO:0000256" key="3">
    <source>
        <dbReference type="ARBA" id="ARBA00022833"/>
    </source>
</evidence>
<feature type="compositionally biased region" description="Polar residues" evidence="4">
    <location>
        <begin position="15"/>
        <end position="28"/>
    </location>
</feature>
<protein>
    <submittedName>
        <fullName evidence="5">Uncharacterized protein</fullName>
    </submittedName>
</protein>
<dbReference type="GO" id="GO:0000209">
    <property type="term" value="P:protein polyubiquitination"/>
    <property type="evidence" value="ECO:0007669"/>
    <property type="project" value="InterPro"/>
</dbReference>
<feature type="non-terminal residue" evidence="5">
    <location>
        <position position="1"/>
    </location>
</feature>
<dbReference type="GO" id="GO:0061630">
    <property type="term" value="F:ubiquitin protein ligase activity"/>
    <property type="evidence" value="ECO:0007669"/>
    <property type="project" value="InterPro"/>
</dbReference>
<keyword evidence="3" id="KW-0862">Zinc</keyword>
<evidence type="ECO:0000256" key="1">
    <source>
        <dbReference type="ARBA" id="ARBA00022723"/>
    </source>
</evidence>
<evidence type="ECO:0000313" key="5">
    <source>
        <dbReference type="EMBL" id="ELR60528.1"/>
    </source>
</evidence>
<dbReference type="GO" id="GO:0008270">
    <property type="term" value="F:zinc ion binding"/>
    <property type="evidence" value="ECO:0007669"/>
    <property type="project" value="UniProtKB-KW"/>
</dbReference>
<dbReference type="PANTHER" id="PTHR11224:SF37">
    <property type="entry name" value="E3 UBIQUITIN-PROTEIN LIGASE MAKORIN-1"/>
    <property type="match status" value="1"/>
</dbReference>
<evidence type="ECO:0000256" key="4">
    <source>
        <dbReference type="SAM" id="MobiDB-lite"/>
    </source>
</evidence>
<organism evidence="5 6">
    <name type="scientific">Bos mutus</name>
    <name type="common">wild yak</name>
    <dbReference type="NCBI Taxonomy" id="72004"/>
    <lineage>
        <taxon>Eukaryota</taxon>
        <taxon>Metazoa</taxon>
        <taxon>Chordata</taxon>
        <taxon>Craniata</taxon>
        <taxon>Vertebrata</taxon>
        <taxon>Euteleostomi</taxon>
        <taxon>Mammalia</taxon>
        <taxon>Eutheria</taxon>
        <taxon>Laurasiatheria</taxon>
        <taxon>Artiodactyla</taxon>
        <taxon>Ruminantia</taxon>
        <taxon>Pecora</taxon>
        <taxon>Bovidae</taxon>
        <taxon>Bovinae</taxon>
        <taxon>Bos</taxon>
    </lineage>
</organism>
<evidence type="ECO:0000256" key="2">
    <source>
        <dbReference type="ARBA" id="ARBA00022771"/>
    </source>
</evidence>
<dbReference type="EMBL" id="JH880577">
    <property type="protein sequence ID" value="ELR60528.1"/>
    <property type="molecule type" value="Genomic_DNA"/>
</dbReference>
<accession>L8IX04</accession>
<name>L8IX04_9CETA</name>
<feature type="non-terminal residue" evidence="5">
    <location>
        <position position="142"/>
    </location>
</feature>